<comment type="caution">
    <text evidence="8">The sequence shown here is derived from an EMBL/GenBank/DDBJ whole genome shotgun (WGS) entry which is preliminary data.</text>
</comment>
<comment type="function">
    <text evidence="7">Single strand-specific metallo-endoribonuclease involved in late-stage 70S ribosome quality control and in maturation of the 3' terminus of the 16S rRNA.</text>
</comment>
<evidence type="ECO:0000256" key="7">
    <source>
        <dbReference type="HAMAP-Rule" id="MF_00009"/>
    </source>
</evidence>
<proteinExistence type="inferred from homology"/>
<keyword evidence="6 7" id="KW-0862">Zinc</keyword>
<dbReference type="SUPFAM" id="SSF55486">
    <property type="entry name" value="Metalloproteases ('zincins'), catalytic domain"/>
    <property type="match status" value="1"/>
</dbReference>
<comment type="subcellular location">
    <subcellularLocation>
        <location evidence="7">Cytoplasm</location>
    </subcellularLocation>
</comment>
<reference evidence="9" key="1">
    <citation type="submission" date="2014-06" db="EMBL/GenBank/DDBJ databases">
        <authorList>
            <person name="Winans N.J."/>
            <person name="Newell P.D."/>
            <person name="Douglas A.E."/>
        </authorList>
    </citation>
    <scope>NUCLEOTIDE SEQUENCE [LARGE SCALE GENOMIC DNA]</scope>
    <source>
        <strain evidence="9">DmL_052</strain>
    </source>
</reference>
<name>A0A251ZW33_9PROT</name>
<gene>
    <name evidence="7" type="primary">ybeY</name>
    <name evidence="8" type="ORF">HK18_05520</name>
</gene>
<feature type="binding site" evidence="7">
    <location>
        <position position="121"/>
    </location>
    <ligand>
        <name>Zn(2+)</name>
        <dbReference type="ChEBI" id="CHEBI:29105"/>
        <note>catalytic</note>
    </ligand>
</feature>
<evidence type="ECO:0000256" key="6">
    <source>
        <dbReference type="ARBA" id="ARBA00022833"/>
    </source>
</evidence>
<dbReference type="InterPro" id="IPR023091">
    <property type="entry name" value="MetalPrtase_cat_dom_sf_prd"/>
</dbReference>
<dbReference type="GO" id="GO:0005737">
    <property type="term" value="C:cytoplasm"/>
    <property type="evidence" value="ECO:0007669"/>
    <property type="project" value="UniProtKB-SubCell"/>
</dbReference>
<dbReference type="Pfam" id="PF02130">
    <property type="entry name" value="YbeY"/>
    <property type="match status" value="1"/>
</dbReference>
<keyword evidence="9" id="KW-1185">Reference proteome</keyword>
<accession>A0A251ZW33</accession>
<keyword evidence="7" id="KW-0698">rRNA processing</keyword>
<dbReference type="Gene3D" id="3.40.390.30">
    <property type="entry name" value="Metalloproteases ('zincins'), catalytic domain"/>
    <property type="match status" value="1"/>
</dbReference>
<evidence type="ECO:0000313" key="9">
    <source>
        <dbReference type="Proteomes" id="UP000194946"/>
    </source>
</evidence>
<protein>
    <recommendedName>
        <fullName evidence="7">Endoribonuclease YbeY</fullName>
        <ecNumber evidence="7">3.1.-.-</ecNumber>
    </recommendedName>
</protein>
<dbReference type="GO" id="GO:0006364">
    <property type="term" value="P:rRNA processing"/>
    <property type="evidence" value="ECO:0007669"/>
    <property type="project" value="UniProtKB-UniRule"/>
</dbReference>
<keyword evidence="3 7" id="KW-0479">Metal-binding</keyword>
<feature type="binding site" evidence="7">
    <location>
        <position position="127"/>
    </location>
    <ligand>
        <name>Zn(2+)</name>
        <dbReference type="ChEBI" id="CHEBI:29105"/>
        <note>catalytic</note>
    </ligand>
</feature>
<comment type="similarity">
    <text evidence="1 7">Belongs to the endoribonuclease YbeY family.</text>
</comment>
<evidence type="ECO:0000313" key="8">
    <source>
        <dbReference type="EMBL" id="OUI78859.1"/>
    </source>
</evidence>
<dbReference type="PANTHER" id="PTHR46986:SF1">
    <property type="entry name" value="ENDORIBONUCLEASE YBEY, CHLOROPLASTIC"/>
    <property type="match status" value="1"/>
</dbReference>
<organism evidence="8 9">
    <name type="scientific">Commensalibacter intestini</name>
    <dbReference type="NCBI Taxonomy" id="479936"/>
    <lineage>
        <taxon>Bacteria</taxon>
        <taxon>Pseudomonadati</taxon>
        <taxon>Pseudomonadota</taxon>
        <taxon>Alphaproteobacteria</taxon>
        <taxon>Acetobacterales</taxon>
        <taxon>Acetobacteraceae</taxon>
    </lineage>
</organism>
<dbReference type="GO" id="GO:0008270">
    <property type="term" value="F:zinc ion binding"/>
    <property type="evidence" value="ECO:0007669"/>
    <property type="project" value="UniProtKB-UniRule"/>
</dbReference>
<keyword evidence="4 7" id="KW-0255">Endonuclease</keyword>
<evidence type="ECO:0000256" key="2">
    <source>
        <dbReference type="ARBA" id="ARBA00022722"/>
    </source>
</evidence>
<feature type="binding site" evidence="7">
    <location>
        <position position="117"/>
    </location>
    <ligand>
        <name>Zn(2+)</name>
        <dbReference type="ChEBI" id="CHEBI:29105"/>
        <note>catalytic</note>
    </ligand>
</feature>
<dbReference type="PROSITE" id="PS01306">
    <property type="entry name" value="UPF0054"/>
    <property type="match status" value="1"/>
</dbReference>
<keyword evidence="5 7" id="KW-0378">Hydrolase</keyword>
<sequence length="161" mass="18858">MLMQPIYQTRQSLNEKLIIQERQWCRFMPKLLPLIYRIHQVLPITEETNLCFSNDLAIKKLNGQFRGKNKPTNVLTFELPDGGMVGGDIIFALQTIQKEASQNKRPFMHHLAHLMIHGLLHLQGYDHIYVNDAKEMEMQEALLLQKLNIPNPWKLYPLRSL</sequence>
<evidence type="ECO:0000256" key="1">
    <source>
        <dbReference type="ARBA" id="ARBA00010875"/>
    </source>
</evidence>
<dbReference type="AlphaFoldDB" id="A0A251ZW33"/>
<evidence type="ECO:0000256" key="4">
    <source>
        <dbReference type="ARBA" id="ARBA00022759"/>
    </source>
</evidence>
<comment type="cofactor">
    <cofactor evidence="7">
        <name>Zn(2+)</name>
        <dbReference type="ChEBI" id="CHEBI:29105"/>
    </cofactor>
    <text evidence="7">Binds 1 zinc ion.</text>
</comment>
<dbReference type="HAMAP" id="MF_00009">
    <property type="entry name" value="Endoribonucl_YbeY"/>
    <property type="match status" value="1"/>
</dbReference>
<dbReference type="GO" id="GO:0004222">
    <property type="term" value="F:metalloendopeptidase activity"/>
    <property type="evidence" value="ECO:0007669"/>
    <property type="project" value="InterPro"/>
</dbReference>
<dbReference type="EMBL" id="JOPB01000003">
    <property type="protein sequence ID" value="OUI78859.1"/>
    <property type="molecule type" value="Genomic_DNA"/>
</dbReference>
<keyword evidence="7" id="KW-0690">Ribosome biogenesis</keyword>
<dbReference type="GO" id="GO:0004521">
    <property type="term" value="F:RNA endonuclease activity"/>
    <property type="evidence" value="ECO:0007669"/>
    <property type="project" value="UniProtKB-UniRule"/>
</dbReference>
<keyword evidence="7" id="KW-0963">Cytoplasm</keyword>
<dbReference type="InterPro" id="IPR020549">
    <property type="entry name" value="YbeY_CS"/>
</dbReference>
<dbReference type="Proteomes" id="UP000194946">
    <property type="component" value="Unassembled WGS sequence"/>
</dbReference>
<evidence type="ECO:0000256" key="5">
    <source>
        <dbReference type="ARBA" id="ARBA00022801"/>
    </source>
</evidence>
<keyword evidence="2 7" id="KW-0540">Nuclease</keyword>
<dbReference type="InterPro" id="IPR002036">
    <property type="entry name" value="YbeY"/>
</dbReference>
<evidence type="ECO:0000256" key="3">
    <source>
        <dbReference type="ARBA" id="ARBA00022723"/>
    </source>
</evidence>
<dbReference type="EC" id="3.1.-.-" evidence="7"/>
<dbReference type="NCBIfam" id="TIGR00043">
    <property type="entry name" value="rRNA maturation RNase YbeY"/>
    <property type="match status" value="1"/>
</dbReference>
<dbReference type="PANTHER" id="PTHR46986">
    <property type="entry name" value="ENDORIBONUCLEASE YBEY, CHLOROPLASTIC"/>
    <property type="match status" value="1"/>
</dbReference>